<protein>
    <submittedName>
        <fullName evidence="1">Uncharacterized protein</fullName>
    </submittedName>
</protein>
<dbReference type="HOGENOM" id="CLU_3339408_0_0_5"/>
<accession>G7Z3Y4</accession>
<dbReference type="STRING" id="862719.AZOLI_0795"/>
<dbReference type="Proteomes" id="UP000005667">
    <property type="component" value="Chromosome"/>
</dbReference>
<reference evidence="2" key="1">
    <citation type="journal article" date="2011" name="PLoS Genet.">
        <title>Azospirillum genomes reveal transition of bacteria from aquatic to terrestrial environments.</title>
        <authorList>
            <person name="Wisniewski-Dye F."/>
            <person name="Borziak K."/>
            <person name="Khalsa-Moyers G."/>
            <person name="Alexandre G."/>
            <person name="Sukharnikov L.O."/>
            <person name="Wuichet K."/>
            <person name="Hurst G.B."/>
            <person name="McDonald W.H."/>
            <person name="Robertson J.S."/>
            <person name="Barbe V."/>
            <person name="Calteau A."/>
            <person name="Rouy Z."/>
            <person name="Mangenot S."/>
            <person name="Prigent-Combaret C."/>
            <person name="Normand P."/>
            <person name="Boyer M."/>
            <person name="Siguier P."/>
            <person name="Dessaux Y."/>
            <person name="Elmerich C."/>
            <person name="Condemine G."/>
            <person name="Krishnen G."/>
            <person name="Kennedy I."/>
            <person name="Paterson A.H."/>
            <person name="Gonzalez V."/>
            <person name="Mavingui P."/>
            <person name="Zhulin I.B."/>
        </authorList>
    </citation>
    <scope>NUCLEOTIDE SEQUENCE [LARGE SCALE GENOMIC DNA]</scope>
    <source>
        <strain evidence="2">4B</strain>
    </source>
</reference>
<proteinExistence type="predicted"/>
<gene>
    <name evidence="1" type="ordered locus">AZOLI_0795</name>
</gene>
<sequence length="37" mass="3975">MRGQPITAFTIIFWGAVHWGRLPGGEVPVIATMGPIP</sequence>
<dbReference type="EMBL" id="FQ311868">
    <property type="protein sequence ID" value="CBS86144.1"/>
    <property type="molecule type" value="Genomic_DNA"/>
</dbReference>
<organism evidence="1 2">
    <name type="scientific">Azospirillum lipoferum (strain 4B)</name>
    <dbReference type="NCBI Taxonomy" id="862719"/>
    <lineage>
        <taxon>Bacteria</taxon>
        <taxon>Pseudomonadati</taxon>
        <taxon>Pseudomonadota</taxon>
        <taxon>Alphaproteobacteria</taxon>
        <taxon>Rhodospirillales</taxon>
        <taxon>Azospirillaceae</taxon>
        <taxon>Azospirillum</taxon>
    </lineage>
</organism>
<keyword evidence="2" id="KW-1185">Reference proteome</keyword>
<name>G7Z3Y4_AZOL4</name>
<evidence type="ECO:0000313" key="2">
    <source>
        <dbReference type="Proteomes" id="UP000005667"/>
    </source>
</evidence>
<dbReference type="AlphaFoldDB" id="G7Z3Y4"/>
<evidence type="ECO:0000313" key="1">
    <source>
        <dbReference type="EMBL" id="CBS86144.1"/>
    </source>
</evidence>
<dbReference type="KEGG" id="ali:AZOLI_0795"/>